<dbReference type="STRING" id="1548.CSCA_5333"/>
<keyword evidence="1" id="KW-0449">Lipoprotein</keyword>
<organism evidence="1 2">
    <name type="scientific">Clostridium scatologenes</name>
    <dbReference type="NCBI Taxonomy" id="1548"/>
    <lineage>
        <taxon>Bacteria</taxon>
        <taxon>Bacillati</taxon>
        <taxon>Bacillota</taxon>
        <taxon>Clostridia</taxon>
        <taxon>Eubacteriales</taxon>
        <taxon>Clostridiaceae</taxon>
        <taxon>Clostridium</taxon>
    </lineage>
</organism>
<dbReference type="AlphaFoldDB" id="A0A0E3K4K0"/>
<evidence type="ECO:0000313" key="1">
    <source>
        <dbReference type="EMBL" id="AKA72458.1"/>
    </source>
</evidence>
<dbReference type="KEGG" id="csq:CSCA_5333"/>
<sequence length="485" mass="55892">MKRPTRIKKYKKARKIKFLISAFFILLVLAACFWGFKFYNSKKLANNVKVSANNPEKTKCKKNKTADSIPASVLNSNTETKDSENKDIRKFPYPFKSMLSICSDIDDATLEEFQTYHKFLNTKEKTPYGEGLGLDIGDSFWMYMGDNMNSTVDTEGHGVDHIMTFFNGTSKTEKHNADEMIHFMRSGWIDSIHTFGDFSTKSEKNTLFNRNLAENAWNTLNSLGFKPTIWINHGNKSNKQNFGAHGTSNFMNYQQGDNPNSSYYHTDLTMQNGIKYVWNSLSDSNFGHSYPLYELTLRDGQKVWGFYRYTNNIVDGKMDWTWTPEHIHRQLTKDNLDSIVNNNQYSIVAQHFGVSTEYLFKPENIQSLKLLKEYETNNKILVAKTSRLLNYANVHKYLMFNKLTEDGKTYINISSIDDPIFGKSTPTIDTIRGITFYCDDPENTVLLLNKTKISSNDLQVNPKDEAGKASISIKWFNPDYTDYTK</sequence>
<reference evidence="1 2" key="1">
    <citation type="journal article" date="2015" name="J. Biotechnol.">
        <title>Complete genome sequence of a malodorant-producing acetogen, Clostridium scatologenes ATCC 25775(T).</title>
        <authorList>
            <person name="Zhu Z."/>
            <person name="Guo T."/>
            <person name="Zheng H."/>
            <person name="Song T."/>
            <person name="Ouyang P."/>
            <person name="Xie J."/>
        </authorList>
    </citation>
    <scope>NUCLEOTIDE SEQUENCE [LARGE SCALE GENOMIC DNA]</scope>
    <source>
        <strain evidence="1 2">ATCC 25775</strain>
    </source>
</reference>
<dbReference type="PROSITE" id="PS51257">
    <property type="entry name" value="PROKAR_LIPOPROTEIN"/>
    <property type="match status" value="1"/>
</dbReference>
<gene>
    <name evidence="1" type="ORF">CSCA_5333</name>
</gene>
<dbReference type="Proteomes" id="UP000033115">
    <property type="component" value="Chromosome"/>
</dbReference>
<dbReference type="EMBL" id="CP009933">
    <property type="protein sequence ID" value="AKA72458.1"/>
    <property type="molecule type" value="Genomic_DNA"/>
</dbReference>
<name>A0A0E3K4K0_CLOSL</name>
<proteinExistence type="predicted"/>
<dbReference type="HOGENOM" id="CLU_563489_0_0_9"/>
<evidence type="ECO:0000313" key="2">
    <source>
        <dbReference type="Proteomes" id="UP000033115"/>
    </source>
</evidence>
<protein>
    <submittedName>
        <fullName evidence="1">Lipoprotein, putative</fullName>
    </submittedName>
</protein>
<accession>A0A0E3K4K0</accession>
<keyword evidence="2" id="KW-1185">Reference proteome</keyword>
<dbReference type="RefSeq" id="WP_029162265.1">
    <property type="nucleotide sequence ID" value="NZ_CP009933.1"/>
</dbReference>